<dbReference type="PANTHER" id="PTHR10204">
    <property type="entry name" value="NAD P H OXIDOREDUCTASE-RELATED"/>
    <property type="match status" value="1"/>
</dbReference>
<dbReference type="SUPFAM" id="SSF52218">
    <property type="entry name" value="Flavoproteins"/>
    <property type="match status" value="1"/>
</dbReference>
<keyword evidence="2" id="KW-0560">Oxidoreductase</keyword>
<keyword evidence="5" id="KW-1185">Reference proteome</keyword>
<dbReference type="AlphaFoldDB" id="A0A7T8BA93"/>
<feature type="domain" description="Flavodoxin-like fold" evidence="3">
    <location>
        <begin position="1"/>
        <end position="131"/>
    </location>
</feature>
<evidence type="ECO:0000256" key="2">
    <source>
        <dbReference type="ARBA" id="ARBA00023002"/>
    </source>
</evidence>
<dbReference type="PANTHER" id="PTHR10204:SF34">
    <property type="entry name" value="NAD(P)H DEHYDROGENASE [QUINONE] 1 ISOFORM 1"/>
    <property type="match status" value="1"/>
</dbReference>
<dbReference type="Proteomes" id="UP000595917">
    <property type="component" value="Chromosome"/>
</dbReference>
<dbReference type="InterPro" id="IPR003680">
    <property type="entry name" value="Flavodoxin_fold"/>
</dbReference>
<sequence length="194" mass="22655">MKVFIVYAHPSEDCFTRHSRDSFIQGLEAAGHSHTISDLYKMDFRTDMTETEYLRESNYREDLPVPEDVLSEQEKINASDAITFIYPVFWTEAPAKLVGWFDRVWTYGFAYGQRRMKQLNKGLVICTAGHEVRHLVEYGHLEAMKTVMLGDRLFDRVRNKEFVVMDAMTKGTPEARRDNWNKHLKTAYDLGAEF</sequence>
<evidence type="ECO:0000313" key="5">
    <source>
        <dbReference type="Proteomes" id="UP000595917"/>
    </source>
</evidence>
<dbReference type="InterPro" id="IPR051545">
    <property type="entry name" value="NAD(P)H_dehydrogenase_qn"/>
</dbReference>
<name>A0A7T8BA93_9SPIR</name>
<dbReference type="GO" id="GO:0003955">
    <property type="term" value="F:NAD(P)H dehydrogenase (quinone) activity"/>
    <property type="evidence" value="ECO:0007669"/>
    <property type="project" value="TreeGrafter"/>
</dbReference>
<gene>
    <name evidence="4" type="ORF">JFL75_17830</name>
</gene>
<dbReference type="KEGG" id="bhc:JFL75_17830"/>
<comment type="similarity">
    <text evidence="1">Belongs to the NAD(P)H dehydrogenase (quinone) family.</text>
</comment>
<dbReference type="RefSeq" id="WP_215626071.1">
    <property type="nucleotide sequence ID" value="NZ_CP067089.2"/>
</dbReference>
<dbReference type="InterPro" id="IPR029039">
    <property type="entry name" value="Flavoprotein-like_sf"/>
</dbReference>
<dbReference type="EMBL" id="CP067089">
    <property type="protein sequence ID" value="QQO08765.1"/>
    <property type="molecule type" value="Genomic_DNA"/>
</dbReference>
<evidence type="ECO:0000256" key="1">
    <source>
        <dbReference type="ARBA" id="ARBA00006252"/>
    </source>
</evidence>
<reference evidence="4" key="1">
    <citation type="submission" date="2021-01" db="EMBL/GenBank/DDBJ databases">
        <title>Description of Breznakiella homolactica.</title>
        <authorList>
            <person name="Song Y."/>
            <person name="Brune A."/>
        </authorList>
    </citation>
    <scope>NUCLEOTIDE SEQUENCE</scope>
    <source>
        <strain evidence="4">RmG30</strain>
    </source>
</reference>
<evidence type="ECO:0000313" key="4">
    <source>
        <dbReference type="EMBL" id="QQO08765.1"/>
    </source>
</evidence>
<protein>
    <submittedName>
        <fullName evidence="4">NAD(P)H-dependent oxidoreductase</fullName>
    </submittedName>
</protein>
<organism evidence="4 5">
    <name type="scientific">Breznakiella homolactica</name>
    <dbReference type="NCBI Taxonomy" id="2798577"/>
    <lineage>
        <taxon>Bacteria</taxon>
        <taxon>Pseudomonadati</taxon>
        <taxon>Spirochaetota</taxon>
        <taxon>Spirochaetia</taxon>
        <taxon>Spirochaetales</taxon>
        <taxon>Breznakiellaceae</taxon>
        <taxon>Breznakiella</taxon>
    </lineage>
</organism>
<dbReference type="Gene3D" id="3.40.50.360">
    <property type="match status" value="1"/>
</dbReference>
<accession>A0A7T8BA93</accession>
<evidence type="ECO:0000259" key="3">
    <source>
        <dbReference type="Pfam" id="PF02525"/>
    </source>
</evidence>
<proteinExistence type="inferred from homology"/>
<dbReference type="GO" id="GO:0005829">
    <property type="term" value="C:cytosol"/>
    <property type="evidence" value="ECO:0007669"/>
    <property type="project" value="TreeGrafter"/>
</dbReference>
<dbReference type="Pfam" id="PF02525">
    <property type="entry name" value="Flavodoxin_2"/>
    <property type="match status" value="1"/>
</dbReference>